<dbReference type="Pfam" id="PF00881">
    <property type="entry name" value="Nitroreductase"/>
    <property type="match status" value="1"/>
</dbReference>
<gene>
    <name evidence="7" type="ORF">GXW71_19055</name>
</gene>
<organism evidence="7 8">
    <name type="scientific">Plastoroseomonas hellenica</name>
    <dbReference type="NCBI Taxonomy" id="2687306"/>
    <lineage>
        <taxon>Bacteria</taxon>
        <taxon>Pseudomonadati</taxon>
        <taxon>Pseudomonadota</taxon>
        <taxon>Alphaproteobacteria</taxon>
        <taxon>Acetobacterales</taxon>
        <taxon>Acetobacteraceae</taxon>
        <taxon>Plastoroseomonas</taxon>
    </lineage>
</organism>
<dbReference type="Proteomes" id="UP001196870">
    <property type="component" value="Unassembled WGS sequence"/>
</dbReference>
<evidence type="ECO:0000313" key="8">
    <source>
        <dbReference type="Proteomes" id="UP001196870"/>
    </source>
</evidence>
<evidence type="ECO:0000256" key="2">
    <source>
        <dbReference type="ARBA" id="ARBA00007118"/>
    </source>
</evidence>
<evidence type="ECO:0000256" key="4">
    <source>
        <dbReference type="ARBA" id="ARBA00022643"/>
    </source>
</evidence>
<comment type="caution">
    <text evidence="7">The sequence shown here is derived from an EMBL/GenBank/DDBJ whole genome shotgun (WGS) entry which is preliminary data.</text>
</comment>
<dbReference type="RefSeq" id="WP_211854139.1">
    <property type="nucleotide sequence ID" value="NZ_JAAGBB010000023.1"/>
</dbReference>
<keyword evidence="3" id="KW-0285">Flavoprotein</keyword>
<evidence type="ECO:0000256" key="1">
    <source>
        <dbReference type="ARBA" id="ARBA00001917"/>
    </source>
</evidence>
<dbReference type="InterPro" id="IPR029479">
    <property type="entry name" value="Nitroreductase"/>
</dbReference>
<dbReference type="PANTHER" id="PTHR43673">
    <property type="entry name" value="NAD(P)H NITROREDUCTASE YDGI-RELATED"/>
    <property type="match status" value="1"/>
</dbReference>
<dbReference type="PANTHER" id="PTHR43673:SF2">
    <property type="entry name" value="NITROREDUCTASE"/>
    <property type="match status" value="1"/>
</dbReference>
<accession>A0ABS5F1M9</accession>
<keyword evidence="5" id="KW-0560">Oxidoreductase</keyword>
<name>A0ABS5F1M9_9PROT</name>
<evidence type="ECO:0000256" key="5">
    <source>
        <dbReference type="ARBA" id="ARBA00023002"/>
    </source>
</evidence>
<protein>
    <submittedName>
        <fullName evidence="7">Nitroreductase</fullName>
    </submittedName>
</protein>
<dbReference type="CDD" id="cd02136">
    <property type="entry name" value="PnbA_NfnB-like"/>
    <property type="match status" value="1"/>
</dbReference>
<sequence length="237" mass="25846">MTGEGPWPGGAAPAHGPVDAAIASRRSVRGFTSEPVPAATVREILALASRAPSMTNTQPWRVHVLLGATRDALCREIAAAHAAGEHPEPEYAYYPREWVSPYLDRRRQIGWALYGLLGIAKGDREATARQHRRNYDFFGAPVGMIFTLHRAMDYGSFLDLGMFLQTIMVAARARGFDTCAQAAFMNWHGIIRRHLAIPAEEMVICGMALGHADVAEPANALVSPRAPVEAFCTFHGP</sequence>
<proteinExistence type="inferred from homology"/>
<comment type="cofactor">
    <cofactor evidence="1">
        <name>FMN</name>
        <dbReference type="ChEBI" id="CHEBI:58210"/>
    </cofactor>
</comment>
<dbReference type="EMBL" id="JAAGBB010000023">
    <property type="protein sequence ID" value="MBR0666467.1"/>
    <property type="molecule type" value="Genomic_DNA"/>
</dbReference>
<evidence type="ECO:0000313" key="7">
    <source>
        <dbReference type="EMBL" id="MBR0666467.1"/>
    </source>
</evidence>
<keyword evidence="8" id="KW-1185">Reference proteome</keyword>
<dbReference type="Gene3D" id="3.40.109.10">
    <property type="entry name" value="NADH Oxidase"/>
    <property type="match status" value="1"/>
</dbReference>
<dbReference type="InterPro" id="IPR000415">
    <property type="entry name" value="Nitroreductase-like"/>
</dbReference>
<evidence type="ECO:0000256" key="3">
    <source>
        <dbReference type="ARBA" id="ARBA00022630"/>
    </source>
</evidence>
<keyword evidence="4" id="KW-0288">FMN</keyword>
<comment type="similarity">
    <text evidence="2">Belongs to the nitroreductase family.</text>
</comment>
<evidence type="ECO:0000259" key="6">
    <source>
        <dbReference type="Pfam" id="PF00881"/>
    </source>
</evidence>
<reference evidence="8" key="1">
    <citation type="journal article" date="2021" name="Syst. Appl. Microbiol.">
        <title>Roseomonas hellenica sp. nov., isolated from roots of wild-growing Alkanna tinctoria.</title>
        <authorList>
            <person name="Rat A."/>
            <person name="Naranjo H.D."/>
            <person name="Lebbe L."/>
            <person name="Cnockaert M."/>
            <person name="Krigas N."/>
            <person name="Grigoriadou K."/>
            <person name="Maloupa E."/>
            <person name="Willems A."/>
        </authorList>
    </citation>
    <scope>NUCLEOTIDE SEQUENCE [LARGE SCALE GENOMIC DNA]</scope>
    <source>
        <strain evidence="8">LMG 31523</strain>
    </source>
</reference>
<dbReference type="SUPFAM" id="SSF55469">
    <property type="entry name" value="FMN-dependent nitroreductase-like"/>
    <property type="match status" value="1"/>
</dbReference>
<feature type="domain" description="Nitroreductase" evidence="6">
    <location>
        <begin position="22"/>
        <end position="211"/>
    </location>
</feature>